<dbReference type="RefSeq" id="WP_172505602.1">
    <property type="nucleotide sequence ID" value="NZ_OENE01000025.1"/>
</dbReference>
<evidence type="ECO:0000313" key="2">
    <source>
        <dbReference type="Proteomes" id="UP000490060"/>
    </source>
</evidence>
<sequence length="49" mass="6004">MKKIIKIEKVNIISKNLDTVQVKKRISVFNKIVFSYCMGWHWLDFYQNR</sequence>
<evidence type="ECO:0000313" key="1">
    <source>
        <dbReference type="EMBL" id="SOU89304.1"/>
    </source>
</evidence>
<dbReference type="AlphaFoldDB" id="A0A2I2MBJ9"/>
<reference evidence="1 2" key="1">
    <citation type="submission" date="2017-11" db="EMBL/GenBank/DDBJ databases">
        <authorList>
            <person name="Duchaud E."/>
        </authorList>
    </citation>
    <scope>NUCLEOTIDE SEQUENCE [LARGE SCALE GENOMIC DNA]</scope>
    <source>
        <strain evidence="1 2">TNO010</strain>
    </source>
</reference>
<name>A0A2I2MBJ9_9FLAO</name>
<organism evidence="1 2">
    <name type="scientific">Tenacibaculum finnmarkense genomovar ulcerans</name>
    <dbReference type="NCBI Taxonomy" id="2781388"/>
    <lineage>
        <taxon>Bacteria</taxon>
        <taxon>Pseudomonadati</taxon>
        <taxon>Bacteroidota</taxon>
        <taxon>Flavobacteriia</taxon>
        <taxon>Flavobacteriales</taxon>
        <taxon>Flavobacteriaceae</taxon>
        <taxon>Tenacibaculum</taxon>
        <taxon>Tenacibaculum finnmarkense</taxon>
    </lineage>
</organism>
<dbReference type="Proteomes" id="UP000490060">
    <property type="component" value="Unassembled WGS sequence"/>
</dbReference>
<proteinExistence type="predicted"/>
<accession>A0A2I2MBJ9</accession>
<protein>
    <submittedName>
        <fullName evidence="1">Uncharacterized protein</fullName>
    </submittedName>
</protein>
<gene>
    <name evidence="1" type="ORF">TNO010_310160</name>
</gene>
<dbReference type="EMBL" id="OENE01000025">
    <property type="protein sequence ID" value="SOU89304.1"/>
    <property type="molecule type" value="Genomic_DNA"/>
</dbReference>